<protein>
    <submittedName>
        <fullName evidence="2">NADH dehydrogenase subunit C</fullName>
    </submittedName>
</protein>
<dbReference type="GO" id="GO:0008137">
    <property type="term" value="F:NADH dehydrogenase (ubiquinone) activity"/>
    <property type="evidence" value="ECO:0007669"/>
    <property type="project" value="InterPro"/>
</dbReference>
<dbReference type="AlphaFoldDB" id="A0A0H3A757"/>
<reference evidence="3" key="1">
    <citation type="journal article" date="2009" name="Environ. Microbiol.">
        <title>Contribution of mobile genetic elements to Desulfovibrio vulgaris genome plasticity.</title>
        <authorList>
            <person name="Walker C.B."/>
            <person name="Stolyar S."/>
            <person name="Chivian D."/>
            <person name="Pinel N."/>
            <person name="Gabster J.A."/>
            <person name="Dehal P.S."/>
            <person name="He Z."/>
            <person name="Yang Z.K."/>
            <person name="Yen H.C."/>
            <person name="Zhou J."/>
            <person name="Wall J.D."/>
            <person name="Hazen T.C."/>
            <person name="Arkin A.P."/>
            <person name="Stahl D.A."/>
        </authorList>
    </citation>
    <scope>NUCLEOTIDE SEQUENCE [LARGE SCALE GENOMIC DNA]</scope>
    <source>
        <strain evidence="3">DP4</strain>
    </source>
</reference>
<sequence length="181" mass="19923">MTTMPDNALTAPLATALDALAEAEGFTWTRDAHGNAYGWLRLAERDTLPEAARLLAEGGARLATVTAYDPVREPGVPRQEIAYHFDVHGTTLTVTVVLDTESPSVPSITPYFRNADWNEREFMEMYDIAVPGHPNPRRLFLDEKLDAGIMNTIVPLSTMTNGASTQDLWERILAARPGDKA</sequence>
<dbReference type="KEGG" id="dvl:Dvul_0965"/>
<organism evidence="2 3">
    <name type="scientific">Nitratidesulfovibrio vulgaris (strain DP4)</name>
    <name type="common">Desulfovibrio vulgaris</name>
    <dbReference type="NCBI Taxonomy" id="391774"/>
    <lineage>
        <taxon>Bacteria</taxon>
        <taxon>Pseudomonadati</taxon>
        <taxon>Thermodesulfobacteriota</taxon>
        <taxon>Desulfovibrionia</taxon>
        <taxon>Desulfovibrionales</taxon>
        <taxon>Desulfovibrionaceae</taxon>
        <taxon>Nitratidesulfovibrio</taxon>
    </lineage>
</organism>
<name>A0A0H3A757_NITV4</name>
<dbReference type="InterPro" id="IPR001268">
    <property type="entry name" value="NADH_UbQ_OxRdtase_30kDa_su"/>
</dbReference>
<dbReference type="Pfam" id="PF00329">
    <property type="entry name" value="Complex1_30kDa"/>
    <property type="match status" value="1"/>
</dbReference>
<dbReference type="SUPFAM" id="SSF143243">
    <property type="entry name" value="Nqo5-like"/>
    <property type="match status" value="1"/>
</dbReference>
<dbReference type="HOGENOM" id="CLU_129201_0_0_7"/>
<evidence type="ECO:0000313" key="2">
    <source>
        <dbReference type="EMBL" id="ABM27986.1"/>
    </source>
</evidence>
<dbReference type="InterPro" id="IPR037232">
    <property type="entry name" value="NADH_quin_OxRdtase_su_C/D-like"/>
</dbReference>
<feature type="domain" description="NADH:ubiquinone oxidoreductase 30kDa subunit" evidence="1">
    <location>
        <begin position="44"/>
        <end position="145"/>
    </location>
</feature>
<dbReference type="EMBL" id="CP000527">
    <property type="protein sequence ID" value="ABM27986.1"/>
    <property type="molecule type" value="Genomic_DNA"/>
</dbReference>
<proteinExistence type="predicted"/>
<evidence type="ECO:0000259" key="1">
    <source>
        <dbReference type="Pfam" id="PF00329"/>
    </source>
</evidence>
<gene>
    <name evidence="2" type="ordered locus">Dvul_0965</name>
</gene>
<dbReference type="Proteomes" id="UP000009173">
    <property type="component" value="Chromosome"/>
</dbReference>
<dbReference type="RefSeq" id="WP_011791955.1">
    <property type="nucleotide sequence ID" value="NC_008751.1"/>
</dbReference>
<evidence type="ECO:0000313" key="3">
    <source>
        <dbReference type="Proteomes" id="UP000009173"/>
    </source>
</evidence>
<dbReference type="Gene3D" id="3.30.460.80">
    <property type="entry name" value="NADH:ubiquinone oxidoreductase, 30kDa subunit"/>
    <property type="match status" value="1"/>
</dbReference>
<accession>A0A0H3A757</accession>